<dbReference type="InterPro" id="IPR036866">
    <property type="entry name" value="RibonucZ/Hydroxyglut_hydro"/>
</dbReference>
<dbReference type="KEGG" id="phy:AJ81_02700"/>
<dbReference type="STRING" id="1123384.AJ81_02700"/>
<dbReference type="OrthoDB" id="9803916at2"/>
<dbReference type="Proteomes" id="UP000077469">
    <property type="component" value="Chromosome"/>
</dbReference>
<protein>
    <submittedName>
        <fullName evidence="4">Metallo-beta-lactamase</fullName>
    </submittedName>
</protein>
<dbReference type="PATRIC" id="fig|1123384.7.peg.532"/>
<dbReference type="Gene3D" id="3.40.50.10710">
    <property type="entry name" value="Metallo-hydrolase/oxidoreductase"/>
    <property type="match status" value="1"/>
</dbReference>
<dbReference type="Gene3D" id="3.60.15.10">
    <property type="entry name" value="Ribonuclease Z/Hydroxyacylglutathione hydrolase-like"/>
    <property type="match status" value="1"/>
</dbReference>
<dbReference type="InterPro" id="IPR011108">
    <property type="entry name" value="RMMBL"/>
</dbReference>
<evidence type="ECO:0000256" key="2">
    <source>
        <dbReference type="ARBA" id="ARBA00022884"/>
    </source>
</evidence>
<reference evidence="4 5" key="1">
    <citation type="submission" date="2014-01" db="EMBL/GenBank/DDBJ databases">
        <title>Genome sequencing of Thermotog hypogea.</title>
        <authorList>
            <person name="Zhang X."/>
            <person name="Alvare G."/>
            <person name="Fristensky B."/>
            <person name="Chen L."/>
            <person name="Suen T."/>
            <person name="Chen Q."/>
            <person name="Ma K."/>
        </authorList>
    </citation>
    <scope>NUCLEOTIDE SEQUENCE [LARGE SCALE GENOMIC DNA]</scope>
    <source>
        <strain evidence="4 5">DSM 11164</strain>
    </source>
</reference>
<evidence type="ECO:0000259" key="3">
    <source>
        <dbReference type="SMART" id="SM00849"/>
    </source>
</evidence>
<keyword evidence="5" id="KW-1185">Reference proteome</keyword>
<evidence type="ECO:0000256" key="1">
    <source>
        <dbReference type="ARBA" id="ARBA00022839"/>
    </source>
</evidence>
<dbReference type="SMART" id="SM00849">
    <property type="entry name" value="Lactamase_B"/>
    <property type="match status" value="1"/>
</dbReference>
<dbReference type="GO" id="GO:0003723">
    <property type="term" value="F:RNA binding"/>
    <property type="evidence" value="ECO:0007669"/>
    <property type="project" value="UniProtKB-KW"/>
</dbReference>
<dbReference type="PANTHER" id="PTHR43694">
    <property type="entry name" value="RIBONUCLEASE J"/>
    <property type="match status" value="1"/>
</dbReference>
<evidence type="ECO:0000313" key="4">
    <source>
        <dbReference type="EMBL" id="AJC73292.1"/>
    </source>
</evidence>
<dbReference type="InterPro" id="IPR001279">
    <property type="entry name" value="Metallo-B-lactamas"/>
</dbReference>
<sequence length="517" mass="59806">MHIRIIDGHDCIGGNKILVCSENGEGFLLDFGVNFKKWSLYFEEYLKPRTGKILHDLLKLDLIPRLNVYRSDLLAPDFDSNECVKFVFVSHAHADHCGLIGLLSEQIPLLMTKETFALLSVMDQLKPSIWEQLTIRTRTRSEDEHIRTDVLVNDRKKKNRKICLENVEDQLEDEFEPVDIHQCWPNRVEILPVYHSVLGAAALCVEVDDAIVIYTGDLRASPTKEEEEFWRSKLGEKRLALSKRTEQFAREIKDYRDSLKKPLVLIVEGTRVSRKADTTNDERTVFQNVLDAVSRTNTLVIADFPTKHLERLMSFLKVAQMCGRYLALTPKDFALLQYMEKIDPTWQLSEQEIQCLRVYHIGKVEFSKLEKEAIHFAKSSGLLVGPEEVNKSPAKYIVAAGYFDMPQMLDIDETVLNGSIYIHSTSEAYTEEQQMDYKRFKNWLTRFGIKPRGLAFENDEIVFTNEFHASGHVSAQELEKLIETLQPDVIIPVHTEEKFWFVERWGTKVLTQEEVYL</sequence>
<keyword evidence="1" id="KW-0540">Nuclease</keyword>
<dbReference type="Pfam" id="PF07521">
    <property type="entry name" value="RMMBL"/>
    <property type="match status" value="1"/>
</dbReference>
<name>A0A0X1KPV3_9THEM</name>
<organism evidence="4 5">
    <name type="scientific">Pseudothermotoga hypogea DSM 11164 = NBRC 106472</name>
    <dbReference type="NCBI Taxonomy" id="1123384"/>
    <lineage>
        <taxon>Bacteria</taxon>
        <taxon>Thermotogati</taxon>
        <taxon>Thermotogota</taxon>
        <taxon>Thermotogae</taxon>
        <taxon>Thermotogales</taxon>
        <taxon>Thermotogaceae</taxon>
        <taxon>Pseudothermotoga</taxon>
    </lineage>
</organism>
<dbReference type="EMBL" id="CP007141">
    <property type="protein sequence ID" value="AJC73292.1"/>
    <property type="molecule type" value="Genomic_DNA"/>
</dbReference>
<evidence type="ECO:0000313" key="5">
    <source>
        <dbReference type="Proteomes" id="UP000077469"/>
    </source>
</evidence>
<gene>
    <name evidence="4" type="ORF">AJ81_02700</name>
</gene>
<dbReference type="InterPro" id="IPR042173">
    <property type="entry name" value="RNase_J_2"/>
</dbReference>
<dbReference type="RefSeq" id="WP_031503838.1">
    <property type="nucleotide sequence ID" value="NC_022795.1"/>
</dbReference>
<keyword evidence="1" id="KW-0378">Hydrolase</keyword>
<dbReference type="SUPFAM" id="SSF56281">
    <property type="entry name" value="Metallo-hydrolase/oxidoreductase"/>
    <property type="match status" value="1"/>
</dbReference>
<keyword evidence="2" id="KW-0694">RNA-binding</keyword>
<accession>A0A0X1KPV3</accession>
<dbReference type="PANTHER" id="PTHR43694:SF1">
    <property type="entry name" value="RIBONUCLEASE J"/>
    <property type="match status" value="1"/>
</dbReference>
<feature type="domain" description="Metallo-beta-lactamase" evidence="3">
    <location>
        <begin position="13"/>
        <end position="270"/>
    </location>
</feature>
<keyword evidence="1" id="KW-0269">Exonuclease</keyword>
<proteinExistence type="predicted"/>
<dbReference type="AlphaFoldDB" id="A0A0X1KPV3"/>
<dbReference type="PaxDb" id="1123384-AJ81_02700"/>
<dbReference type="GO" id="GO:0004527">
    <property type="term" value="F:exonuclease activity"/>
    <property type="evidence" value="ECO:0007669"/>
    <property type="project" value="UniProtKB-KW"/>
</dbReference>